<evidence type="ECO:0000256" key="1">
    <source>
        <dbReference type="SAM" id="Phobius"/>
    </source>
</evidence>
<dbReference type="EMBL" id="REFO01000017">
    <property type="protein sequence ID" value="RMA92487.1"/>
    <property type="molecule type" value="Genomic_DNA"/>
</dbReference>
<protein>
    <submittedName>
        <fullName evidence="2">Helix-turn-helix protein</fullName>
    </submittedName>
</protein>
<dbReference type="GO" id="GO:0003677">
    <property type="term" value="F:DNA binding"/>
    <property type="evidence" value="ECO:0007669"/>
    <property type="project" value="InterPro"/>
</dbReference>
<accession>A0A3M0B613</accession>
<comment type="caution">
    <text evidence="2">The sequence shown here is derived from an EMBL/GenBank/DDBJ whole genome shotgun (WGS) entry which is preliminary data.</text>
</comment>
<proteinExistence type="predicted"/>
<dbReference type="Pfam" id="PF13413">
    <property type="entry name" value="HTH_25"/>
    <property type="match status" value="1"/>
</dbReference>
<keyword evidence="1" id="KW-0812">Transmembrane</keyword>
<dbReference type="InterPro" id="IPR010982">
    <property type="entry name" value="Lambda_DNA-bd_dom_sf"/>
</dbReference>
<dbReference type="OrthoDB" id="12706at2"/>
<name>A0A3M0B613_9AQUI</name>
<dbReference type="Proteomes" id="UP000280842">
    <property type="component" value="Unassembled WGS sequence"/>
</dbReference>
<keyword evidence="1" id="KW-0472">Membrane</keyword>
<dbReference type="Gene3D" id="1.10.260.40">
    <property type="entry name" value="lambda repressor-like DNA-binding domains"/>
    <property type="match status" value="1"/>
</dbReference>
<dbReference type="AlphaFoldDB" id="A0A3M0B613"/>
<keyword evidence="1" id="KW-1133">Transmembrane helix</keyword>
<dbReference type="RefSeq" id="WP_121923735.1">
    <property type="nucleotide sequence ID" value="NZ_REFO01000017.1"/>
</dbReference>
<reference evidence="2 3" key="1">
    <citation type="submission" date="2018-10" db="EMBL/GenBank/DDBJ databases">
        <title>Genomic Encyclopedia of Archaeal and Bacterial Type Strains, Phase II (KMG-II): from individual species to whole genera.</title>
        <authorList>
            <person name="Goeker M."/>
        </authorList>
    </citation>
    <scope>NUCLEOTIDE SEQUENCE [LARGE SCALE GENOMIC DNA]</scope>
    <source>
        <strain evidence="2 3">VM1</strain>
    </source>
</reference>
<feature type="transmembrane region" description="Helical" evidence="1">
    <location>
        <begin position="101"/>
        <end position="122"/>
    </location>
</feature>
<gene>
    <name evidence="2" type="ORF">CLV39_1643</name>
</gene>
<evidence type="ECO:0000313" key="3">
    <source>
        <dbReference type="Proteomes" id="UP000280842"/>
    </source>
</evidence>
<evidence type="ECO:0000313" key="2">
    <source>
        <dbReference type="EMBL" id="RMA92487.1"/>
    </source>
</evidence>
<keyword evidence="3" id="KW-1185">Reference proteome</keyword>
<organism evidence="2 3">
    <name type="scientific">Hydrogenothermus marinus</name>
    <dbReference type="NCBI Taxonomy" id="133270"/>
    <lineage>
        <taxon>Bacteria</taxon>
        <taxon>Pseudomonadati</taxon>
        <taxon>Aquificota</taxon>
        <taxon>Aquificia</taxon>
        <taxon>Aquificales</taxon>
        <taxon>Hydrogenothermaceae</taxon>
        <taxon>Hydrogenothermus</taxon>
    </lineage>
</organism>
<sequence>MNFDFENLQQIIKEEREKQNLSLEDISKKIKVPLYVLKELETDPSFFNKNYPYSFYVVREILNLLKIEDLDFNLAEEEEKKQNKQLKKENGSFLSNLKNKIISMFKLLFLSFSLFTFFFLNYSFQKQKEEKKEIPLIEYNEKINKDFSINQKKLENIHKLQLIAKKDIWLSAIVDGKQHIFNLKKNNKLDISFKEKIYFETIGNADGLIIKVNNKNIKLTENDIIHNIFVDKSGIFKNGYNLLKENS</sequence>